<evidence type="ECO:0000256" key="1">
    <source>
        <dbReference type="SAM" id="Phobius"/>
    </source>
</evidence>
<keyword evidence="1" id="KW-1133">Transmembrane helix</keyword>
<sequence length="60" mass="6459">AMYALIQAGAVIRVAAGMAPPQWYAVGLAVSGACWSLSFALFLLVYAPYLWRPRIDGKEG</sequence>
<dbReference type="RefSeq" id="WP_147373972.1">
    <property type="nucleotide sequence ID" value="NZ_QYUP01000176.1"/>
</dbReference>
<feature type="transmembrane region" description="Helical" evidence="1">
    <location>
        <begin position="26"/>
        <end position="51"/>
    </location>
</feature>
<evidence type="ECO:0000313" key="3">
    <source>
        <dbReference type="Proteomes" id="UP000284006"/>
    </source>
</evidence>
<keyword evidence="1" id="KW-0472">Membrane</keyword>
<gene>
    <name evidence="2" type="ORF">D3872_22960</name>
</gene>
<feature type="non-terminal residue" evidence="2">
    <location>
        <position position="1"/>
    </location>
</feature>
<proteinExistence type="predicted"/>
<keyword evidence="1" id="KW-0812">Transmembrane</keyword>
<organism evidence="2 3">
    <name type="scientific">Massilia cavernae</name>
    <dbReference type="NCBI Taxonomy" id="2320864"/>
    <lineage>
        <taxon>Bacteria</taxon>
        <taxon>Pseudomonadati</taxon>
        <taxon>Pseudomonadota</taxon>
        <taxon>Betaproteobacteria</taxon>
        <taxon>Burkholderiales</taxon>
        <taxon>Oxalobacteraceae</taxon>
        <taxon>Telluria group</taxon>
        <taxon>Massilia</taxon>
    </lineage>
</organism>
<evidence type="ECO:0000313" key="2">
    <source>
        <dbReference type="EMBL" id="RJG09363.1"/>
    </source>
</evidence>
<dbReference type="Pfam" id="PF05940">
    <property type="entry name" value="NnrS"/>
    <property type="match status" value="1"/>
</dbReference>
<keyword evidence="3" id="KW-1185">Reference proteome</keyword>
<dbReference type="Proteomes" id="UP000284006">
    <property type="component" value="Unassembled WGS sequence"/>
</dbReference>
<name>A0A418XAH9_9BURK</name>
<dbReference type="OrthoDB" id="9770040at2"/>
<dbReference type="InterPro" id="IPR010266">
    <property type="entry name" value="NnrS"/>
</dbReference>
<reference evidence="2 3" key="1">
    <citation type="submission" date="2018-09" db="EMBL/GenBank/DDBJ databases">
        <authorList>
            <person name="Zhu H."/>
        </authorList>
    </citation>
    <scope>NUCLEOTIDE SEQUENCE [LARGE SCALE GENOMIC DNA]</scope>
    <source>
        <strain evidence="2 3">K1S02-61</strain>
    </source>
</reference>
<dbReference type="AlphaFoldDB" id="A0A418XAH9"/>
<accession>A0A418XAH9</accession>
<protein>
    <submittedName>
        <fullName evidence="2">NnrS family protein</fullName>
    </submittedName>
</protein>
<dbReference type="EMBL" id="QYUP01000176">
    <property type="protein sequence ID" value="RJG09363.1"/>
    <property type="molecule type" value="Genomic_DNA"/>
</dbReference>
<comment type="caution">
    <text evidence="2">The sequence shown here is derived from an EMBL/GenBank/DDBJ whole genome shotgun (WGS) entry which is preliminary data.</text>
</comment>